<keyword evidence="6 11" id="KW-0732">Signal</keyword>
<dbReference type="Gene3D" id="2.70.98.10">
    <property type="match status" value="1"/>
</dbReference>
<dbReference type="AlphaFoldDB" id="A0A3E2GY05"/>
<feature type="domain" description="Rhamnogalacturonan lyase" evidence="13">
    <location>
        <begin position="377"/>
        <end position="454"/>
    </location>
</feature>
<evidence type="ECO:0000256" key="11">
    <source>
        <dbReference type="SAM" id="SignalP"/>
    </source>
</evidence>
<feature type="chain" id="PRO_5017714930" description="rhamnogalacturonan endolyase" evidence="11">
    <location>
        <begin position="28"/>
        <end position="685"/>
    </location>
</feature>
<evidence type="ECO:0000256" key="7">
    <source>
        <dbReference type="ARBA" id="ARBA00023180"/>
    </source>
</evidence>
<organism evidence="14 15">
    <name type="scientific">Scytalidium lignicola</name>
    <name type="common">Hyphomycete</name>
    <dbReference type="NCBI Taxonomy" id="5539"/>
    <lineage>
        <taxon>Eukaryota</taxon>
        <taxon>Fungi</taxon>
        <taxon>Dikarya</taxon>
        <taxon>Ascomycota</taxon>
        <taxon>Pezizomycotina</taxon>
        <taxon>Leotiomycetes</taxon>
        <taxon>Leotiomycetes incertae sedis</taxon>
        <taxon>Scytalidium</taxon>
    </lineage>
</organism>
<dbReference type="Pfam" id="PF14686">
    <property type="entry name" value="fn3_3"/>
    <property type="match status" value="1"/>
</dbReference>
<dbReference type="CDD" id="cd10320">
    <property type="entry name" value="RGL4_N"/>
    <property type="match status" value="1"/>
</dbReference>
<comment type="similarity">
    <text evidence="3">Belongs to the polysaccharide lyase 4 family.</text>
</comment>
<dbReference type="InterPro" id="IPR011013">
    <property type="entry name" value="Gal_mutarotase_sf_dom"/>
</dbReference>
<evidence type="ECO:0000256" key="6">
    <source>
        <dbReference type="ARBA" id="ARBA00022729"/>
    </source>
</evidence>
<evidence type="ECO:0000256" key="10">
    <source>
        <dbReference type="ARBA" id="ARBA00023326"/>
    </source>
</evidence>
<gene>
    <name evidence="14" type="ORF">B7463_g10440</name>
</gene>
<comment type="catalytic activity">
    <reaction evidence="1">
        <text>Endotype eliminative cleavage of L-alpha-rhamnopyranosyl-(1-&gt;4)-alpha-D-galactopyranosyluronic acid bonds of rhamnogalacturonan I domains in ramified hairy regions of pectin leaving L-rhamnopyranose at the reducing end and 4-deoxy-4,5-unsaturated D-galactopyranosyluronic acid at the non-reducing end.</text>
        <dbReference type="EC" id="4.2.2.23"/>
    </reaction>
</comment>
<dbReference type="InterPro" id="IPR014718">
    <property type="entry name" value="GH-type_carb-bd"/>
</dbReference>
<sequence>MTGGLQTGAKLLGFLSFFSLLPYQAFAFLNATESGTELILQNDRLYAAVNKSTGVMQHLALDKQDLLGTLNYEMPTPGGATGSGNSGIGPYLDCYCIPSGSYTPGSIDPKYQLIKGVDSTGTSYGGIVMSETYAPTGQTLEQYWFLRDGETGLHTFSRLYYYNKTTPFLRNMQEFRTLFRPNTPLWTHLITNEKQYAPLPSKNATANEITVQDATWYLGNTPDDPYVQQESDYFTKYTFSDTWRDHDVHGMYSDGSTSHDNATYGAWLVMNTRDTYFGGPLHSDLVVDGIVYNYIVSNHHGDGTPNITDGFDRTFGPQFYYFNRGKPDATTEELRQDARQFFSPTWDSDFYNSIAPYVPNYVPSSGRSTWKGHIDLPDGAIRPIAVLAQNGVDFQDNVLDTKAYQYWADIDPVTGDVEIPSVKAGTYRLTVYADGIFGWYTKDDVVVKAGEVHTTHARWREENAGTEIWRIGTPDKSSGEYRHGYAPDFTRPLHPAQYLIYWAVYDFPTDYPDGVVFKVGESDVSKDLNYIHWSVFGGYANSLRPEPYYENVNNWTILWDMEESQFYRKRQATFTVQLSGAKTAAGNTDVFNASEPFANLPYTVVVNGHELEPWIIPYYQSSSCGVRSGVICYNVANKFTFDPALLVNGTNEIILSLPANATDYESAVLPQSTYVQYDALRLEVE</sequence>
<keyword evidence="8" id="KW-0456">Lyase</keyword>
<accession>A0A3E2GY05</accession>
<dbReference type="OMA" id="ATWYLGN"/>
<evidence type="ECO:0000256" key="9">
    <source>
        <dbReference type="ARBA" id="ARBA00023277"/>
    </source>
</evidence>
<feature type="non-terminal residue" evidence="14">
    <location>
        <position position="1"/>
    </location>
</feature>
<dbReference type="InterPro" id="IPR008979">
    <property type="entry name" value="Galactose-bd-like_sf"/>
</dbReference>
<evidence type="ECO:0000256" key="8">
    <source>
        <dbReference type="ARBA" id="ARBA00023239"/>
    </source>
</evidence>
<keyword evidence="7" id="KW-0325">Glycoprotein</keyword>
<dbReference type="InterPro" id="IPR029413">
    <property type="entry name" value="RG-lyase_II"/>
</dbReference>
<evidence type="ECO:0000256" key="3">
    <source>
        <dbReference type="ARBA" id="ARBA00010418"/>
    </source>
</evidence>
<dbReference type="InterPro" id="IPR051850">
    <property type="entry name" value="Polysacch_Lyase_4"/>
</dbReference>
<dbReference type="Pfam" id="PF14683">
    <property type="entry name" value="CBM-like"/>
    <property type="match status" value="1"/>
</dbReference>
<dbReference type="GO" id="GO:0102210">
    <property type="term" value="F:rhamnogalacturonan endolyase activity"/>
    <property type="evidence" value="ECO:0007669"/>
    <property type="project" value="UniProtKB-EC"/>
</dbReference>
<name>A0A3E2GY05_SCYLI</name>
<dbReference type="STRING" id="5539.A0A3E2GY05"/>
<keyword evidence="15" id="KW-1185">Reference proteome</keyword>
<feature type="non-terminal residue" evidence="14">
    <location>
        <position position="685"/>
    </location>
</feature>
<evidence type="ECO:0000259" key="13">
    <source>
        <dbReference type="Pfam" id="PF14686"/>
    </source>
</evidence>
<evidence type="ECO:0000259" key="12">
    <source>
        <dbReference type="Pfam" id="PF14683"/>
    </source>
</evidence>
<proteinExistence type="inferred from homology"/>
<dbReference type="Gene3D" id="2.60.40.1120">
    <property type="entry name" value="Carboxypeptidase-like, regulatory domain"/>
    <property type="match status" value="1"/>
</dbReference>
<dbReference type="OrthoDB" id="2130367at2759"/>
<dbReference type="PANTHER" id="PTHR32018">
    <property type="entry name" value="RHAMNOGALACTURONATE LYASE FAMILY PROTEIN"/>
    <property type="match status" value="1"/>
</dbReference>
<comment type="caution">
    <text evidence="14">The sequence shown here is derived from an EMBL/GenBank/DDBJ whole genome shotgun (WGS) entry which is preliminary data.</text>
</comment>
<dbReference type="InterPro" id="IPR029411">
    <property type="entry name" value="RG-lyase_III"/>
</dbReference>
<keyword evidence="9" id="KW-0119">Carbohydrate metabolism</keyword>
<evidence type="ECO:0000256" key="4">
    <source>
        <dbReference type="ARBA" id="ARBA00012437"/>
    </source>
</evidence>
<dbReference type="EMBL" id="NCSJ02000297">
    <property type="protein sequence ID" value="RFU25897.1"/>
    <property type="molecule type" value="Genomic_DNA"/>
</dbReference>
<protein>
    <recommendedName>
        <fullName evidence="4">rhamnogalacturonan endolyase</fullName>
        <ecNumber evidence="4">4.2.2.23</ecNumber>
    </recommendedName>
</protein>
<dbReference type="Proteomes" id="UP000258309">
    <property type="component" value="Unassembled WGS sequence"/>
</dbReference>
<reference evidence="14 15" key="1">
    <citation type="submission" date="2018-05" db="EMBL/GenBank/DDBJ databases">
        <title>Draft genome sequence of Scytalidium lignicola DSM 105466, a ubiquitous saprotrophic fungus.</title>
        <authorList>
            <person name="Buettner E."/>
            <person name="Gebauer A.M."/>
            <person name="Hofrichter M."/>
            <person name="Liers C."/>
            <person name="Kellner H."/>
        </authorList>
    </citation>
    <scope>NUCLEOTIDE SEQUENCE [LARGE SCALE GENOMIC DNA]</scope>
    <source>
        <strain evidence="14 15">DSM 105466</strain>
    </source>
</reference>
<dbReference type="GO" id="GO:0005576">
    <property type="term" value="C:extracellular region"/>
    <property type="evidence" value="ECO:0007669"/>
    <property type="project" value="UniProtKB-SubCell"/>
</dbReference>
<evidence type="ECO:0000313" key="14">
    <source>
        <dbReference type="EMBL" id="RFU25897.1"/>
    </source>
</evidence>
<keyword evidence="10" id="KW-0624">Polysaccharide degradation</keyword>
<dbReference type="PANTHER" id="PTHR32018:SF9">
    <property type="entry name" value="RHAMNOGALACTURONATE LYASE B"/>
    <property type="match status" value="1"/>
</dbReference>
<evidence type="ECO:0000256" key="5">
    <source>
        <dbReference type="ARBA" id="ARBA00022525"/>
    </source>
</evidence>
<dbReference type="SUPFAM" id="SSF49785">
    <property type="entry name" value="Galactose-binding domain-like"/>
    <property type="match status" value="1"/>
</dbReference>
<dbReference type="InterPro" id="IPR013784">
    <property type="entry name" value="Carb-bd-like_fold"/>
</dbReference>
<dbReference type="EC" id="4.2.2.23" evidence="4"/>
<feature type="domain" description="Rhamnogalacturonan lyase" evidence="12">
    <location>
        <begin position="467"/>
        <end position="682"/>
    </location>
</feature>
<evidence type="ECO:0000313" key="15">
    <source>
        <dbReference type="Proteomes" id="UP000258309"/>
    </source>
</evidence>
<feature type="signal peptide" evidence="11">
    <location>
        <begin position="1"/>
        <end position="27"/>
    </location>
</feature>
<evidence type="ECO:0000256" key="1">
    <source>
        <dbReference type="ARBA" id="ARBA00001324"/>
    </source>
</evidence>
<dbReference type="GO" id="GO:0000272">
    <property type="term" value="P:polysaccharide catabolic process"/>
    <property type="evidence" value="ECO:0007669"/>
    <property type="project" value="UniProtKB-KW"/>
</dbReference>
<dbReference type="CDD" id="cd10316">
    <property type="entry name" value="RGL4_M"/>
    <property type="match status" value="1"/>
</dbReference>
<keyword evidence="5" id="KW-0964">Secreted</keyword>
<dbReference type="SUPFAM" id="SSF49452">
    <property type="entry name" value="Starch-binding domain-like"/>
    <property type="match status" value="1"/>
</dbReference>
<evidence type="ECO:0000256" key="2">
    <source>
        <dbReference type="ARBA" id="ARBA00004613"/>
    </source>
</evidence>
<dbReference type="GO" id="GO:0030246">
    <property type="term" value="F:carbohydrate binding"/>
    <property type="evidence" value="ECO:0007669"/>
    <property type="project" value="InterPro"/>
</dbReference>
<comment type="subcellular location">
    <subcellularLocation>
        <location evidence="2">Secreted</location>
    </subcellularLocation>
</comment>
<dbReference type="SUPFAM" id="SSF74650">
    <property type="entry name" value="Galactose mutarotase-like"/>
    <property type="match status" value="1"/>
</dbReference>